<evidence type="ECO:0000313" key="2">
    <source>
        <dbReference type="EMBL" id="BCN30670.1"/>
    </source>
</evidence>
<protein>
    <submittedName>
        <fullName evidence="2">Uncharacterized protein</fullName>
    </submittedName>
</protein>
<feature type="signal peptide" evidence="1">
    <location>
        <begin position="1"/>
        <end position="23"/>
    </location>
</feature>
<feature type="chain" id="PRO_5038379169" evidence="1">
    <location>
        <begin position="24"/>
        <end position="324"/>
    </location>
</feature>
<dbReference type="Gene3D" id="2.60.120.380">
    <property type="match status" value="1"/>
</dbReference>
<gene>
    <name evidence="2" type="ORF">bsdtb5_19650</name>
</gene>
<dbReference type="KEGG" id="ahb:bsdtb5_19650"/>
<dbReference type="EMBL" id="AP024169">
    <property type="protein sequence ID" value="BCN30670.1"/>
    <property type="molecule type" value="Genomic_DNA"/>
</dbReference>
<dbReference type="Proteomes" id="UP000595897">
    <property type="component" value="Chromosome"/>
</dbReference>
<reference evidence="2 3" key="1">
    <citation type="submission" date="2020-11" db="EMBL/GenBank/DDBJ databases">
        <title>Draft genome sequencing of a Lachnospiraceae strain isolated from anoxic soil subjected to BSD treatment.</title>
        <authorList>
            <person name="Uek A."/>
            <person name="Tonouchi A."/>
        </authorList>
    </citation>
    <scope>NUCLEOTIDE SEQUENCE [LARGE SCALE GENOMIC DNA]</scope>
    <source>
        <strain evidence="2 3">TB5</strain>
    </source>
</reference>
<sequence length="324" mass="36532">MKKYYKTLSIILLIILIVQPFQNTSMVDAANKEIIPILLNDINDLQSYIDTNGDYSSQINLKQTDKVYKVTVIETGILYIKSYSTNSKSNISIYTNSLLTSCISYKKCIKQTGTNIYLSIDPGTYYIKLSNTSKTNDKITNYIGFLPSESIIDIKSISINKTKSTATVNFGIGLDTYNEVRVVPGEVLYTDIANKRTWKTSSKDTLVTHEQYKVSKNGLYTARLIFNNGQNMVTTHFEVTNLKDIKPSIPTVRTCNAGTDLISGTAQKYSTVYMQIGIIQYNSKVKSNGTYFVRTCELLRGMKVKSWIINTNGQRSNMSYHVVK</sequence>
<accession>A0A7R7EK95</accession>
<dbReference type="AlphaFoldDB" id="A0A7R7EK95"/>
<dbReference type="RefSeq" id="WP_271715872.1">
    <property type="nucleotide sequence ID" value="NZ_AP024169.1"/>
</dbReference>
<organism evidence="2 3">
    <name type="scientific">Anaeromicropila herbilytica</name>
    <dbReference type="NCBI Taxonomy" id="2785025"/>
    <lineage>
        <taxon>Bacteria</taxon>
        <taxon>Bacillati</taxon>
        <taxon>Bacillota</taxon>
        <taxon>Clostridia</taxon>
        <taxon>Lachnospirales</taxon>
        <taxon>Lachnospiraceae</taxon>
        <taxon>Anaeromicropila</taxon>
    </lineage>
</organism>
<evidence type="ECO:0000313" key="3">
    <source>
        <dbReference type="Proteomes" id="UP000595897"/>
    </source>
</evidence>
<keyword evidence="3" id="KW-1185">Reference proteome</keyword>
<evidence type="ECO:0000256" key="1">
    <source>
        <dbReference type="SAM" id="SignalP"/>
    </source>
</evidence>
<keyword evidence="1" id="KW-0732">Signal</keyword>
<proteinExistence type="predicted"/>
<name>A0A7R7EK95_9FIRM</name>